<keyword evidence="3" id="KW-1185">Reference proteome</keyword>
<protein>
    <submittedName>
        <fullName evidence="2">Uncharacterized protein</fullName>
    </submittedName>
</protein>
<evidence type="ECO:0000256" key="1">
    <source>
        <dbReference type="SAM" id="MobiDB-lite"/>
    </source>
</evidence>
<dbReference type="AlphaFoldDB" id="R0L3T5"/>
<dbReference type="Proteomes" id="UP000296049">
    <property type="component" value="Unassembled WGS sequence"/>
</dbReference>
<feature type="region of interest" description="Disordered" evidence="1">
    <location>
        <begin position="48"/>
        <end position="68"/>
    </location>
</feature>
<evidence type="ECO:0000313" key="2">
    <source>
        <dbReference type="EMBL" id="EOB00249.1"/>
    </source>
</evidence>
<dbReference type="EMBL" id="KB743214">
    <property type="protein sequence ID" value="EOB00249.1"/>
    <property type="molecule type" value="Genomic_DNA"/>
</dbReference>
<proteinExistence type="predicted"/>
<reference evidence="3" key="1">
    <citation type="journal article" date="2013" name="Nat. Genet.">
        <title>The duck genome and transcriptome provide insight into an avian influenza virus reservoir species.</title>
        <authorList>
            <person name="Huang Y."/>
            <person name="Li Y."/>
            <person name="Burt D.W."/>
            <person name="Chen H."/>
            <person name="Zhang Y."/>
            <person name="Qian W."/>
            <person name="Kim H."/>
            <person name="Gan S."/>
            <person name="Zhao Y."/>
            <person name="Li J."/>
            <person name="Yi K."/>
            <person name="Feng H."/>
            <person name="Zhu P."/>
            <person name="Li B."/>
            <person name="Liu Q."/>
            <person name="Fairley S."/>
            <person name="Magor K.E."/>
            <person name="Du Z."/>
            <person name="Hu X."/>
            <person name="Goodman L."/>
            <person name="Tafer H."/>
            <person name="Vignal A."/>
            <person name="Lee T."/>
            <person name="Kim K.W."/>
            <person name="Sheng Z."/>
            <person name="An Y."/>
            <person name="Searle S."/>
            <person name="Herrero J."/>
            <person name="Groenen M.A."/>
            <person name="Crooijmans R.P."/>
            <person name="Faraut T."/>
            <person name="Cai Q."/>
            <person name="Webster R.G."/>
            <person name="Aldridge J.R."/>
            <person name="Warren W.C."/>
            <person name="Bartschat S."/>
            <person name="Kehr S."/>
            <person name="Marz M."/>
            <person name="Stadler P.F."/>
            <person name="Smith J."/>
            <person name="Kraus R.H."/>
            <person name="Zhao Y."/>
            <person name="Ren L."/>
            <person name="Fei J."/>
            <person name="Morisson M."/>
            <person name="Kaiser P."/>
            <person name="Griffin D.K."/>
            <person name="Rao M."/>
            <person name="Pitel F."/>
            <person name="Wang J."/>
            <person name="Li N."/>
        </authorList>
    </citation>
    <scope>NUCLEOTIDE SEQUENCE [LARGE SCALE GENOMIC DNA]</scope>
</reference>
<name>R0L3T5_ANAPL</name>
<organism evidence="2 3">
    <name type="scientific">Anas platyrhynchos</name>
    <name type="common">Mallard</name>
    <name type="synonym">Anas boschas</name>
    <dbReference type="NCBI Taxonomy" id="8839"/>
    <lineage>
        <taxon>Eukaryota</taxon>
        <taxon>Metazoa</taxon>
        <taxon>Chordata</taxon>
        <taxon>Craniata</taxon>
        <taxon>Vertebrata</taxon>
        <taxon>Euteleostomi</taxon>
        <taxon>Archelosauria</taxon>
        <taxon>Archosauria</taxon>
        <taxon>Dinosauria</taxon>
        <taxon>Saurischia</taxon>
        <taxon>Theropoda</taxon>
        <taxon>Coelurosauria</taxon>
        <taxon>Aves</taxon>
        <taxon>Neognathae</taxon>
        <taxon>Galloanserae</taxon>
        <taxon>Anseriformes</taxon>
        <taxon>Anatidae</taxon>
        <taxon>Anatinae</taxon>
        <taxon>Anas</taxon>
    </lineage>
</organism>
<gene>
    <name evidence="2" type="ORF">Anapl_08734</name>
</gene>
<evidence type="ECO:0000313" key="3">
    <source>
        <dbReference type="Proteomes" id="UP000296049"/>
    </source>
</evidence>
<accession>R0L3T5</accession>
<sequence>MIYKDCSAKSERVLTFLLRLAVQKIEYKLTLVHSFQLTLVSLVRPSDSEVHGHDAEDRQTGKEAHPEARKTCQREREGWLSEHGVTASAPAAQCSGEGGWLFKDSGPFASLTSDSVQRIQTCDSRHQAEQAVTWLEPKDLQIFPQCPVPYPLTQPQLLDDRRRGAGIMEAPQAEAMEIQAAELGGNLYSVRLLTCYQKPCRAPATFGCKCQLRCICTLREQVSLALRTSLGVAVFLRQRSHLLRLDIVSLLNSYALSESNPPQHLANCKELVNTIASHAVTPAALAKQKGALAFQAGIRSVRNTELITWAGPNCRFQISEHLAKRRCGQLQ</sequence>